<dbReference type="AlphaFoldDB" id="A0A0P9I4H2"/>
<dbReference type="CDD" id="cd06127">
    <property type="entry name" value="DEDDh"/>
    <property type="match status" value="1"/>
</dbReference>
<dbReference type="InterPro" id="IPR013520">
    <property type="entry name" value="Ribonucl_H"/>
</dbReference>
<dbReference type="GO" id="GO:0005829">
    <property type="term" value="C:cytosol"/>
    <property type="evidence" value="ECO:0007669"/>
    <property type="project" value="TreeGrafter"/>
</dbReference>
<name>A0A0P9I4H2_PSESX</name>
<dbReference type="GO" id="GO:0003676">
    <property type="term" value="F:nucleic acid binding"/>
    <property type="evidence" value="ECO:0007669"/>
    <property type="project" value="InterPro"/>
</dbReference>
<comment type="caution">
    <text evidence="5">The sequence shown here is derived from an EMBL/GenBank/DDBJ whole genome shotgun (WGS) entry which is preliminary data.</text>
</comment>
<evidence type="ECO:0000259" key="4">
    <source>
        <dbReference type="SMART" id="SM00479"/>
    </source>
</evidence>
<evidence type="ECO:0000256" key="3">
    <source>
        <dbReference type="ARBA" id="ARBA00022839"/>
    </source>
</evidence>
<reference evidence="5 6" key="1">
    <citation type="submission" date="2015-09" db="EMBL/GenBank/DDBJ databases">
        <title>Genome announcement of multiple Pseudomonas syringae strains.</title>
        <authorList>
            <person name="Thakur S."/>
            <person name="Wang P.W."/>
            <person name="Gong Y."/>
            <person name="Weir B.S."/>
            <person name="Guttman D.S."/>
        </authorList>
    </citation>
    <scope>NUCLEOTIDE SEQUENCE [LARGE SCALE GENOMIC DNA]</scope>
    <source>
        <strain evidence="5 6">ICMP2802</strain>
    </source>
</reference>
<dbReference type="SUPFAM" id="SSF53098">
    <property type="entry name" value="Ribonuclease H-like"/>
    <property type="match status" value="1"/>
</dbReference>
<keyword evidence="2" id="KW-0378">Hydrolase</keyword>
<dbReference type="GO" id="GO:0006259">
    <property type="term" value="P:DNA metabolic process"/>
    <property type="evidence" value="ECO:0007669"/>
    <property type="project" value="UniProtKB-ARBA"/>
</dbReference>
<dbReference type="PANTHER" id="PTHR30231">
    <property type="entry name" value="DNA POLYMERASE III SUBUNIT EPSILON"/>
    <property type="match status" value="1"/>
</dbReference>
<dbReference type="GO" id="GO:0008408">
    <property type="term" value="F:3'-5' exonuclease activity"/>
    <property type="evidence" value="ECO:0007669"/>
    <property type="project" value="TreeGrafter"/>
</dbReference>
<dbReference type="Pfam" id="PF00929">
    <property type="entry name" value="RNase_T"/>
    <property type="match status" value="1"/>
</dbReference>
<dbReference type="EMBL" id="LJPM01000171">
    <property type="protein sequence ID" value="KPW22887.1"/>
    <property type="molecule type" value="Genomic_DNA"/>
</dbReference>
<dbReference type="InterPro" id="IPR036397">
    <property type="entry name" value="RNaseH_sf"/>
</dbReference>
<dbReference type="SMART" id="SM00479">
    <property type="entry name" value="EXOIII"/>
    <property type="match status" value="1"/>
</dbReference>
<sequence length="255" mass="28542">MVSPGAAIANQPDPALSAMNLFEWLKPRPKKTPLHAHQLERLERLPVCANLSDTSLREQRWVVLDLETSGLNMNRDQVLSIGAVVIEDGAIDLGQQFERTLLRVDHKISPAVLIHGLAPSAIAAGSEPVEALLDFMEFVGDSPILGFHAPFDQHMLSRALKESLGYRLQHAFFDAAEIAPMLCEHANLRHAGLDDWTRFFGLHAEQRHHASADALVTAELALILFSHARRQQIDSPLRLEEALGQWRRRRQSHSF</sequence>
<proteinExistence type="predicted"/>
<evidence type="ECO:0000256" key="2">
    <source>
        <dbReference type="ARBA" id="ARBA00022801"/>
    </source>
</evidence>
<feature type="domain" description="Exonuclease" evidence="4">
    <location>
        <begin position="60"/>
        <end position="230"/>
    </location>
</feature>
<accession>A0A0P9I4H2</accession>
<organism evidence="5 6">
    <name type="scientific">Pseudomonas syringae pv. aceris</name>
    <dbReference type="NCBI Taxonomy" id="199198"/>
    <lineage>
        <taxon>Bacteria</taxon>
        <taxon>Pseudomonadati</taxon>
        <taxon>Pseudomonadota</taxon>
        <taxon>Gammaproteobacteria</taxon>
        <taxon>Pseudomonadales</taxon>
        <taxon>Pseudomonadaceae</taxon>
        <taxon>Pseudomonas</taxon>
        <taxon>Pseudomonas syringae</taxon>
    </lineage>
</organism>
<evidence type="ECO:0000313" key="5">
    <source>
        <dbReference type="EMBL" id="KPW22887.1"/>
    </source>
</evidence>
<evidence type="ECO:0000256" key="1">
    <source>
        <dbReference type="ARBA" id="ARBA00022722"/>
    </source>
</evidence>
<dbReference type="PANTHER" id="PTHR30231:SF4">
    <property type="entry name" value="PROTEIN NEN2"/>
    <property type="match status" value="1"/>
</dbReference>
<dbReference type="Gene3D" id="3.30.420.10">
    <property type="entry name" value="Ribonuclease H-like superfamily/Ribonuclease H"/>
    <property type="match status" value="1"/>
</dbReference>
<protein>
    <submittedName>
        <fullName evidence="5">Exonuclease</fullName>
    </submittedName>
</protein>
<keyword evidence="3 5" id="KW-0269">Exonuclease</keyword>
<gene>
    <name evidence="5" type="ORF">ALO91_05829</name>
</gene>
<dbReference type="InterPro" id="IPR012337">
    <property type="entry name" value="RNaseH-like_sf"/>
</dbReference>
<dbReference type="PATRIC" id="fig|199198.5.peg.6288"/>
<dbReference type="Proteomes" id="UP000050297">
    <property type="component" value="Unassembled WGS sequence"/>
</dbReference>
<keyword evidence="1" id="KW-0540">Nuclease</keyword>
<evidence type="ECO:0000313" key="6">
    <source>
        <dbReference type="Proteomes" id="UP000050297"/>
    </source>
</evidence>